<gene>
    <name evidence="1" type="ORF">CBER1_09743</name>
</gene>
<dbReference type="Proteomes" id="UP000237631">
    <property type="component" value="Unassembled WGS sequence"/>
</dbReference>
<comment type="caution">
    <text evidence="1">The sequence shown here is derived from an EMBL/GenBank/DDBJ whole genome shotgun (WGS) entry which is preliminary data.</text>
</comment>
<dbReference type="EMBL" id="PNEN01001713">
    <property type="protein sequence ID" value="PPJ52221.1"/>
    <property type="molecule type" value="Genomic_DNA"/>
</dbReference>
<sequence>MATFVPSLHASTLQADFLLRRSQDAVHAVINDHSVFQAFSDAGHPATVPVEEWRNDSGEVFQSHYQFDTDEWNAMRFELAKRAGIDESVLIMTNLTTRQNSEDPPDFFCTNFNKNPKVYSTTAGLALGGVCQYLVDGSALLGKTQIVRRYVPDINNRSVLVIFRYTWYNLKWATVSACTVAGSIGLNEACSQPATGNEGEQPATAGFDGKNAEVEFGLEIAAA</sequence>
<dbReference type="OrthoDB" id="10272031at2759"/>
<proteinExistence type="predicted"/>
<accession>A0A2S6BXP6</accession>
<dbReference type="AlphaFoldDB" id="A0A2S6BXP6"/>
<keyword evidence="2" id="KW-1185">Reference proteome</keyword>
<evidence type="ECO:0000313" key="2">
    <source>
        <dbReference type="Proteomes" id="UP000237631"/>
    </source>
</evidence>
<evidence type="ECO:0000313" key="1">
    <source>
        <dbReference type="EMBL" id="PPJ52221.1"/>
    </source>
</evidence>
<organism evidence="1 2">
    <name type="scientific">Cercospora berteroae</name>
    <dbReference type="NCBI Taxonomy" id="357750"/>
    <lineage>
        <taxon>Eukaryota</taxon>
        <taxon>Fungi</taxon>
        <taxon>Dikarya</taxon>
        <taxon>Ascomycota</taxon>
        <taxon>Pezizomycotina</taxon>
        <taxon>Dothideomycetes</taxon>
        <taxon>Dothideomycetidae</taxon>
        <taxon>Mycosphaerellales</taxon>
        <taxon>Mycosphaerellaceae</taxon>
        <taxon>Cercospora</taxon>
    </lineage>
</organism>
<name>A0A2S6BXP6_9PEZI</name>
<protein>
    <submittedName>
        <fullName evidence="1">Uncharacterized protein</fullName>
    </submittedName>
</protein>
<reference evidence="2" key="1">
    <citation type="journal article" date="2017" name="bioRxiv">
        <title>Conservation of a gene cluster reveals novel cercosporin biosynthetic mechanisms and extends production to the genus Colletotrichum.</title>
        <authorList>
            <person name="de Jonge R."/>
            <person name="Ebert M.K."/>
            <person name="Huitt-Roehl C.R."/>
            <person name="Pal P."/>
            <person name="Suttle J.C."/>
            <person name="Spanner R.E."/>
            <person name="Neubauer J.D."/>
            <person name="Jurick W.M.II."/>
            <person name="Stott K.A."/>
            <person name="Secor G.A."/>
            <person name="Thomma B.P.H.J."/>
            <person name="Van de Peer Y."/>
            <person name="Townsend C.A."/>
            <person name="Bolton M.D."/>
        </authorList>
    </citation>
    <scope>NUCLEOTIDE SEQUENCE [LARGE SCALE GENOMIC DNA]</scope>
    <source>
        <strain evidence="2">CBS538.71</strain>
    </source>
</reference>